<keyword evidence="3" id="KW-1185">Reference proteome</keyword>
<proteinExistence type="predicted"/>
<keyword evidence="1 2" id="KW-0378">Hydrolase</keyword>
<dbReference type="OrthoDB" id="367448at2"/>
<dbReference type="NCBIfam" id="TIGR01549">
    <property type="entry name" value="HAD-SF-IA-v1"/>
    <property type="match status" value="1"/>
</dbReference>
<name>A0A5P1R7C9_9GAMM</name>
<dbReference type="InterPro" id="IPR006439">
    <property type="entry name" value="HAD-SF_hydro_IA"/>
</dbReference>
<gene>
    <name evidence="2" type="ORF">F0U83_01395</name>
</gene>
<dbReference type="PRINTS" id="PR00413">
    <property type="entry name" value="HADHALOGNASE"/>
</dbReference>
<dbReference type="Gene3D" id="3.40.50.1000">
    <property type="entry name" value="HAD superfamily/HAD-like"/>
    <property type="match status" value="1"/>
</dbReference>
<dbReference type="Proteomes" id="UP000324760">
    <property type="component" value="Chromosome"/>
</dbReference>
<dbReference type="NCBIfam" id="TIGR01509">
    <property type="entry name" value="HAD-SF-IA-v3"/>
    <property type="match status" value="1"/>
</dbReference>
<evidence type="ECO:0000313" key="3">
    <source>
        <dbReference type="Proteomes" id="UP000324760"/>
    </source>
</evidence>
<protein>
    <submittedName>
        <fullName evidence="2">HAD family hydrolase</fullName>
    </submittedName>
</protein>
<dbReference type="SFLD" id="SFLDG01129">
    <property type="entry name" value="C1.5:_HAD__Beta-PGM__Phosphata"/>
    <property type="match status" value="1"/>
</dbReference>
<dbReference type="InterPro" id="IPR051540">
    <property type="entry name" value="S-2-haloacid_dehalogenase"/>
</dbReference>
<accession>A0A5P1R7C9</accession>
<dbReference type="AlphaFoldDB" id="A0A5P1R7C9"/>
<dbReference type="SFLD" id="SFLDS00003">
    <property type="entry name" value="Haloacid_Dehalogenase"/>
    <property type="match status" value="1"/>
</dbReference>
<dbReference type="PANTHER" id="PTHR43316">
    <property type="entry name" value="HYDROLASE, HALOACID DELAHOGENASE-RELATED"/>
    <property type="match status" value="1"/>
</dbReference>
<dbReference type="SUPFAM" id="SSF56784">
    <property type="entry name" value="HAD-like"/>
    <property type="match status" value="1"/>
</dbReference>
<sequence length="248" mass="27676">MRKPTLEQGKKMIKCVTFDLDDTLWAVNPVVRAANHTMYEWLAENAPLFNAMYTLRDLNQLKQQVLTVQPEIGYSVTRIRLAVLELGLVNSGYSCDQASALAEEGFKVFHQARQQVEFFEGALETIESLKASGYIVGAISNGNADIRHVGLSHCMDFQFSADQVGVEKPDAEIFQQMLQYTGMYPHEVVHIGDHPEHDVLGAQQMGMRTIWVNLHGTLWGAGKAPDAEVRSLREIPDAITMFGAAKRP</sequence>
<reference evidence="2 3" key="1">
    <citation type="journal article" date="2019" name="Biochem. Eng. J.">
        <title>Metabolic engineering of the marine bacteria Neptunomonas concharum for the production of acetoin and meso-2,3-butanediol from acetate.</title>
        <authorList>
            <person name="Li W."/>
            <person name="Pu N."/>
            <person name="Liu C.-X."/>
            <person name="Yuan Q.-P."/>
            <person name="Li Z.-J."/>
        </authorList>
    </citation>
    <scope>NUCLEOTIDE SEQUENCE [LARGE SCALE GENOMIC DNA]</scope>
    <source>
        <strain evidence="2 3">JCM17730</strain>
    </source>
</reference>
<dbReference type="InterPro" id="IPR023214">
    <property type="entry name" value="HAD_sf"/>
</dbReference>
<organism evidence="2 3">
    <name type="scientific">Neptunomonas concharum</name>
    <dbReference type="NCBI Taxonomy" id="1031538"/>
    <lineage>
        <taxon>Bacteria</taxon>
        <taxon>Pseudomonadati</taxon>
        <taxon>Pseudomonadota</taxon>
        <taxon>Gammaproteobacteria</taxon>
        <taxon>Oceanospirillales</taxon>
        <taxon>Oceanospirillaceae</taxon>
        <taxon>Neptunomonas</taxon>
    </lineage>
</organism>
<evidence type="ECO:0000256" key="1">
    <source>
        <dbReference type="ARBA" id="ARBA00022801"/>
    </source>
</evidence>
<dbReference type="GO" id="GO:0016787">
    <property type="term" value="F:hydrolase activity"/>
    <property type="evidence" value="ECO:0007669"/>
    <property type="project" value="UniProtKB-KW"/>
</dbReference>
<dbReference type="KEGG" id="ncu:F0U83_01395"/>
<dbReference type="EMBL" id="CP043869">
    <property type="protein sequence ID" value="QEQ95463.1"/>
    <property type="molecule type" value="Genomic_DNA"/>
</dbReference>
<evidence type="ECO:0000313" key="2">
    <source>
        <dbReference type="EMBL" id="QEQ95463.1"/>
    </source>
</evidence>
<dbReference type="InterPro" id="IPR036412">
    <property type="entry name" value="HAD-like_sf"/>
</dbReference>
<dbReference type="Pfam" id="PF00702">
    <property type="entry name" value="Hydrolase"/>
    <property type="match status" value="1"/>
</dbReference>
<dbReference type="Gene3D" id="1.20.120.1600">
    <property type="match status" value="1"/>
</dbReference>